<comment type="function">
    <text evidence="9">Could be involved in resistance to puromycin, acriflavine and tetraphenylarsonium chloride.</text>
</comment>
<dbReference type="InterPro" id="IPR003423">
    <property type="entry name" value="OMP_efflux"/>
</dbReference>
<keyword evidence="12" id="KW-1185">Reference proteome</keyword>
<comment type="similarity">
    <text evidence="2 10">Belongs to the outer membrane factor (OMF) (TC 1.B.17) family.</text>
</comment>
<comment type="subcellular location">
    <subcellularLocation>
        <location evidence="1 10">Cell outer membrane</location>
        <topology evidence="1 10">Lipid-anchor</topology>
    </subcellularLocation>
</comment>
<dbReference type="PROSITE" id="PS51257">
    <property type="entry name" value="PROKAR_LIPOPROTEIN"/>
    <property type="match status" value="1"/>
</dbReference>
<keyword evidence="3 10" id="KW-1134">Transmembrane beta strand</keyword>
<evidence type="ECO:0000256" key="3">
    <source>
        <dbReference type="ARBA" id="ARBA00022452"/>
    </source>
</evidence>
<keyword evidence="5" id="KW-0732">Signal</keyword>
<evidence type="ECO:0000313" key="12">
    <source>
        <dbReference type="Proteomes" id="UP000739284"/>
    </source>
</evidence>
<evidence type="ECO:0000256" key="9">
    <source>
        <dbReference type="ARBA" id="ARBA00037313"/>
    </source>
</evidence>
<evidence type="ECO:0000256" key="4">
    <source>
        <dbReference type="ARBA" id="ARBA00022692"/>
    </source>
</evidence>
<comment type="caution">
    <text evidence="11">The sequence shown here is derived from an EMBL/GenBank/DDBJ whole genome shotgun (WGS) entry which is preliminary data.</text>
</comment>
<evidence type="ECO:0000313" key="11">
    <source>
        <dbReference type="EMBL" id="MBU9848284.1"/>
    </source>
</evidence>
<evidence type="ECO:0000256" key="7">
    <source>
        <dbReference type="ARBA" id="ARBA00023139"/>
    </source>
</evidence>
<name>A0ABS6LP57_9GAMM</name>
<evidence type="ECO:0000256" key="5">
    <source>
        <dbReference type="ARBA" id="ARBA00022729"/>
    </source>
</evidence>
<evidence type="ECO:0000256" key="10">
    <source>
        <dbReference type="RuleBase" id="RU362097"/>
    </source>
</evidence>
<dbReference type="NCBIfam" id="TIGR01845">
    <property type="entry name" value="outer_NodT"/>
    <property type="match status" value="1"/>
</dbReference>
<protein>
    <submittedName>
        <fullName evidence="11">Multidrug resistance outer membrane protein MdtQ</fullName>
    </submittedName>
</protein>
<dbReference type="InterPro" id="IPR010131">
    <property type="entry name" value="MdtP/NodT-like"/>
</dbReference>
<evidence type="ECO:0000256" key="1">
    <source>
        <dbReference type="ARBA" id="ARBA00004459"/>
    </source>
</evidence>
<keyword evidence="8 10" id="KW-0449">Lipoprotein</keyword>
<gene>
    <name evidence="11" type="primary">mdtQ</name>
    <name evidence="11" type="ORF">J1784_25170</name>
</gene>
<dbReference type="Pfam" id="PF02321">
    <property type="entry name" value="OEP"/>
    <property type="match status" value="2"/>
</dbReference>
<sequence length="490" mass="53788">MHEFYKNKIISSFILLPLFLSVGGCAWVHDEKPALPVTDIAKLRTPEVPASAMREWPGSDWWLNYHNPQLNALVEQALKDSPSIAVVQQRVELAKAKIKMQEANGGPQLDFGADVERQKMSAEGVMGPFALDDPAAGTTGPWYTNGTFGLQGSYELDLWGKNRAEIQSALGVSQAKHAELAEAHLLVSSAVVELYWDIQTYMALHQTLLDLREQEAIIAKTDQQLYTQGVRSSFDDTSTKIRLAKIDEKIDASKGRLLLLQTSLQAMLGLKSPAVHLTPVALPPVRESLPPRLDYELLARRPDLQAAHWYIESSLSAVDAAHAAFYPSINLMGFLQYDALHMSDLFRSSAQQMGVVAGLTLPIFDSGRLNANLDIVRTSSNLSIASYNKAVVDAVTDVVKSASQVQTLSTENAHQQTAVDGSQHLWELTRQRYEVGILSGADVARAKLPLLQEQATQIQMQGEWISADIHLTRALGGGYRAAEPDPAHHG</sequence>
<keyword evidence="7 10" id="KW-0564">Palmitate</keyword>
<dbReference type="Proteomes" id="UP000739284">
    <property type="component" value="Unassembled WGS sequence"/>
</dbReference>
<keyword evidence="4 10" id="KW-0812">Transmembrane</keyword>
<dbReference type="PANTHER" id="PTHR30203:SF20">
    <property type="entry name" value="MULTIDRUG RESISTANCE OUTER MEMBRANE PROTEIN MDTP-RELATED"/>
    <property type="match status" value="1"/>
</dbReference>
<dbReference type="PANTHER" id="PTHR30203">
    <property type="entry name" value="OUTER MEMBRANE CATION EFFLUX PROTEIN"/>
    <property type="match status" value="1"/>
</dbReference>
<organism evidence="11 12">
    <name type="scientific">Rahnella ecdela</name>
    <dbReference type="NCBI Taxonomy" id="2816250"/>
    <lineage>
        <taxon>Bacteria</taxon>
        <taxon>Pseudomonadati</taxon>
        <taxon>Pseudomonadota</taxon>
        <taxon>Gammaproteobacteria</taxon>
        <taxon>Enterobacterales</taxon>
        <taxon>Yersiniaceae</taxon>
        <taxon>Rahnella</taxon>
    </lineage>
</organism>
<dbReference type="EMBL" id="JAFMOY010000133">
    <property type="protein sequence ID" value="MBU9848284.1"/>
    <property type="molecule type" value="Genomic_DNA"/>
</dbReference>
<evidence type="ECO:0000256" key="2">
    <source>
        <dbReference type="ARBA" id="ARBA00007613"/>
    </source>
</evidence>
<dbReference type="RefSeq" id="WP_217151638.1">
    <property type="nucleotide sequence ID" value="NZ_JAFMOY010000133.1"/>
</dbReference>
<evidence type="ECO:0000256" key="8">
    <source>
        <dbReference type="ARBA" id="ARBA00023288"/>
    </source>
</evidence>
<accession>A0ABS6LP57</accession>
<proteinExistence type="inferred from homology"/>
<keyword evidence="6 10" id="KW-0472">Membrane</keyword>
<evidence type="ECO:0000256" key="6">
    <source>
        <dbReference type="ARBA" id="ARBA00023136"/>
    </source>
</evidence>
<reference evidence="11 12" key="1">
    <citation type="submission" date="2021-03" db="EMBL/GenBank/DDBJ databases">
        <title>Five novel Rahnella species.</title>
        <authorList>
            <person name="Brady C."/>
            <person name="Asselin J."/>
            <person name="Beer S."/>
            <person name="Bruberg M.B."/>
            <person name="Crampton B."/>
            <person name="Venter S."/>
            <person name="Arnold D."/>
            <person name="Denman S."/>
        </authorList>
    </citation>
    <scope>NUCLEOTIDE SEQUENCE [LARGE SCALE GENOMIC DNA]</scope>
    <source>
        <strain evidence="11 12">FRB 231</strain>
    </source>
</reference>